<comment type="caution">
    <text evidence="1">The sequence shown here is derived from an EMBL/GenBank/DDBJ whole genome shotgun (WGS) entry which is preliminary data.</text>
</comment>
<gene>
    <name evidence="1" type="ORF">ACFQRF_22985</name>
</gene>
<keyword evidence="2" id="KW-1185">Reference proteome</keyword>
<evidence type="ECO:0000313" key="2">
    <source>
        <dbReference type="Proteomes" id="UP001596540"/>
    </source>
</evidence>
<proteinExistence type="predicted"/>
<evidence type="ECO:0000313" key="1">
    <source>
        <dbReference type="EMBL" id="MFC7330599.1"/>
    </source>
</evidence>
<protein>
    <submittedName>
        <fullName evidence="1">Uncharacterized protein</fullName>
    </submittedName>
</protein>
<dbReference type="EMBL" id="JBHTBH010000013">
    <property type="protein sequence ID" value="MFC7330599.1"/>
    <property type="molecule type" value="Genomic_DNA"/>
</dbReference>
<accession>A0ABW2KKS4</accession>
<dbReference type="Proteomes" id="UP001596540">
    <property type="component" value="Unassembled WGS sequence"/>
</dbReference>
<organism evidence="1 2">
    <name type="scientific">Marinactinospora rubrisoli</name>
    <dbReference type="NCBI Taxonomy" id="2715399"/>
    <lineage>
        <taxon>Bacteria</taxon>
        <taxon>Bacillati</taxon>
        <taxon>Actinomycetota</taxon>
        <taxon>Actinomycetes</taxon>
        <taxon>Streptosporangiales</taxon>
        <taxon>Nocardiopsidaceae</taxon>
        <taxon>Marinactinospora</taxon>
    </lineage>
</organism>
<name>A0ABW2KKS4_9ACTN</name>
<reference evidence="2" key="1">
    <citation type="journal article" date="2019" name="Int. J. Syst. Evol. Microbiol.">
        <title>The Global Catalogue of Microorganisms (GCM) 10K type strain sequencing project: providing services to taxonomists for standard genome sequencing and annotation.</title>
        <authorList>
            <consortium name="The Broad Institute Genomics Platform"/>
            <consortium name="The Broad Institute Genome Sequencing Center for Infectious Disease"/>
            <person name="Wu L."/>
            <person name="Ma J."/>
        </authorList>
    </citation>
    <scope>NUCLEOTIDE SEQUENCE [LARGE SCALE GENOMIC DNA]</scope>
    <source>
        <strain evidence="2">CGMCC 4.7382</strain>
    </source>
</reference>
<sequence length="95" mass="10152">MPFLQELQDVFTALVRNHLSPSFGGNSSCARRPARRAGASLLPEVSQVGTVGAAPPGREPDRTRVTFLLRHRQGGLAISGFLPLSDAAALGFWHS</sequence>